<dbReference type="InterPro" id="IPR025961">
    <property type="entry name" value="Metal_resist"/>
</dbReference>
<evidence type="ECO:0000313" key="5">
    <source>
        <dbReference type="Proteomes" id="UP000279908"/>
    </source>
</evidence>
<organism evidence="4 5">
    <name type="scientific">Chlorobium phaeovibrioides</name>
    <dbReference type="NCBI Taxonomy" id="1094"/>
    <lineage>
        <taxon>Bacteria</taxon>
        <taxon>Pseudomonadati</taxon>
        <taxon>Chlorobiota</taxon>
        <taxon>Chlorobiia</taxon>
        <taxon>Chlorobiales</taxon>
        <taxon>Chlorobiaceae</taxon>
        <taxon>Chlorobium/Pelodictyon group</taxon>
        <taxon>Chlorobium</taxon>
    </lineage>
</organism>
<dbReference type="Pfam" id="PF13801">
    <property type="entry name" value="Metal_resist"/>
    <property type="match status" value="1"/>
</dbReference>
<evidence type="ECO:0000313" key="6">
    <source>
        <dbReference type="Proteomes" id="UP000327458"/>
    </source>
</evidence>
<comment type="caution">
    <text evidence="4">The sequence shown here is derived from an EMBL/GenBank/DDBJ whole genome shotgun (WGS) entry which is preliminary data.</text>
</comment>
<keyword evidence="1" id="KW-0472">Membrane</keyword>
<reference evidence="3 7" key="3">
    <citation type="submission" date="2019-11" db="EMBL/GenBank/DDBJ databases">
        <title>Green- and brown-colored morphotypes of Chlorobia in the stratified aquatic ecosystems of Kandalaksha Gulf (White Sea): A model for study of the accessory genome evolution.</title>
        <authorList>
            <person name="Grouzdev D.S."/>
        </authorList>
    </citation>
    <scope>NUCLEOTIDE SEQUENCE [LARGE SCALE GENOMIC DNA]</scope>
    <source>
        <strain evidence="3 7">ZM</strain>
    </source>
</reference>
<dbReference type="Proteomes" id="UP000489351">
    <property type="component" value="Unassembled WGS sequence"/>
</dbReference>
<reference evidence="2 6" key="2">
    <citation type="submission" date="2019-07" db="EMBL/GenBank/DDBJ databases">
        <title>Draft genome Sequence of Chlorobium phaeovibrioides sp. strain PhvTcv-s14, from the Phylum Chlorobi.</title>
        <authorList>
            <person name="Babenko V."/>
            <person name="Boldyreva D."/>
            <person name="Kanygina A."/>
            <person name="Selezneva O."/>
            <person name="Akopiyan T."/>
            <person name="Lunina O."/>
        </authorList>
    </citation>
    <scope>NUCLEOTIDE SEQUENCE [LARGE SCALE GENOMIC DNA]</scope>
    <source>
        <strain evidence="2 6">GrTcv12</strain>
    </source>
</reference>
<name>A0A3S0L1Q8_CHLPH</name>
<dbReference type="Gene3D" id="1.20.120.1490">
    <property type="match status" value="1"/>
</dbReference>
<sequence>MDFLTSKRLITTALILLVILNVSLLSVLWWQNMHTPRPAPVTHTREISRSVYFSIPLSLTQQQTESFRELRKEHFHKVRPEMEAIANLKAALVEESFNTTPDTIKIANMALALGSRQAKIEQELAMHFHDLAEVCTPGQRDSLKTVLEQLATKKFVLRQSRWNSHAQRANP</sequence>
<accession>A0A3S0L1Q8</accession>
<gene>
    <name evidence="4" type="ORF">EKD02_02980</name>
    <name evidence="2" type="ORF">FP507_10405</name>
    <name evidence="3" type="ORF">GJ685_04735</name>
</gene>
<keyword evidence="1" id="KW-0812">Transmembrane</keyword>
<dbReference type="OMA" id="LWWQNIH"/>
<keyword evidence="7" id="KW-1185">Reference proteome</keyword>
<dbReference type="EMBL" id="RXYK01000003">
    <property type="protein sequence ID" value="RTY39203.1"/>
    <property type="molecule type" value="Genomic_DNA"/>
</dbReference>
<proteinExistence type="predicted"/>
<evidence type="ECO:0000256" key="1">
    <source>
        <dbReference type="SAM" id="Phobius"/>
    </source>
</evidence>
<evidence type="ECO:0000313" key="2">
    <source>
        <dbReference type="EMBL" id="KAA6230682.1"/>
    </source>
</evidence>
<dbReference type="AlphaFoldDB" id="A0A3S0L1Q8"/>
<reference evidence="4 5" key="1">
    <citation type="submission" date="2018-12" db="EMBL/GenBank/DDBJ databases">
        <authorList>
            <person name="Lunina O.N."/>
            <person name="Grouzdev D.S."/>
            <person name="Gorlenko V.M."/>
            <person name="Savvichev A.S."/>
        </authorList>
    </citation>
    <scope>NUCLEOTIDE SEQUENCE [LARGE SCALE GENOMIC DNA]</scope>
    <source>
        <strain evidence="4 5">BrKhr-17</strain>
    </source>
</reference>
<keyword evidence="1" id="KW-1133">Transmembrane helix</keyword>
<protein>
    <submittedName>
        <fullName evidence="4">Periplasmic heavy metal sensor</fullName>
    </submittedName>
</protein>
<evidence type="ECO:0000313" key="3">
    <source>
        <dbReference type="EMBL" id="MWV54370.1"/>
    </source>
</evidence>
<dbReference type="EMBL" id="VMRG01000002">
    <property type="protein sequence ID" value="KAA6230682.1"/>
    <property type="molecule type" value="Genomic_DNA"/>
</dbReference>
<evidence type="ECO:0000313" key="7">
    <source>
        <dbReference type="Proteomes" id="UP000489351"/>
    </source>
</evidence>
<dbReference type="Proteomes" id="UP000279908">
    <property type="component" value="Unassembled WGS sequence"/>
</dbReference>
<feature type="transmembrane region" description="Helical" evidence="1">
    <location>
        <begin position="9"/>
        <end position="30"/>
    </location>
</feature>
<dbReference type="Proteomes" id="UP000327458">
    <property type="component" value="Unassembled WGS sequence"/>
</dbReference>
<evidence type="ECO:0000313" key="4">
    <source>
        <dbReference type="EMBL" id="RTY39203.1"/>
    </source>
</evidence>
<dbReference type="EMBL" id="WUBZ01000011">
    <property type="protein sequence ID" value="MWV54370.1"/>
    <property type="molecule type" value="Genomic_DNA"/>
</dbReference>